<dbReference type="PANTHER" id="PTHR46118:SF4">
    <property type="entry name" value="PROTEIN ABHD11"/>
    <property type="match status" value="1"/>
</dbReference>
<keyword evidence="5" id="KW-1185">Reference proteome</keyword>
<dbReference type="InterPro" id="IPR029058">
    <property type="entry name" value="AB_hydrolase_fold"/>
</dbReference>
<comment type="similarity">
    <text evidence="1">Belongs to the AB hydrolase superfamily.</text>
</comment>
<reference evidence="5" key="1">
    <citation type="submission" date="2019-03" db="EMBL/GenBank/DDBJ databases">
        <title>Snf2 controls pulcherriminic acid biosynthesis and connects pigmentation and antifungal activity of the yeast Metschnikowia pulcherrima.</title>
        <authorList>
            <person name="Gore-Lloyd D."/>
            <person name="Sumann I."/>
            <person name="Brachmann A.O."/>
            <person name="Schneeberger K."/>
            <person name="Ortiz-Merino R.A."/>
            <person name="Moreno-Beltran M."/>
            <person name="Schlaefli M."/>
            <person name="Kirner P."/>
            <person name="Santos Kron A."/>
            <person name="Wolfe K.H."/>
            <person name="Piel J."/>
            <person name="Ahrens C.H."/>
            <person name="Henk D."/>
            <person name="Freimoser F.M."/>
        </authorList>
    </citation>
    <scope>NUCLEOTIDE SEQUENCE [LARGE SCALE GENOMIC DNA]</scope>
    <source>
        <strain evidence="5">APC 1.2</strain>
    </source>
</reference>
<feature type="domain" description="AB hydrolase-1" evidence="3">
    <location>
        <begin position="59"/>
        <end position="305"/>
    </location>
</feature>
<dbReference type="Gene3D" id="3.40.50.1820">
    <property type="entry name" value="alpha/beta hydrolase"/>
    <property type="match status" value="1"/>
</dbReference>
<dbReference type="STRING" id="2163413.A0A4P6XQ90"/>
<gene>
    <name evidence="4" type="primary">MPUL0C08460</name>
    <name evidence="4" type="ORF">METSCH_C08460</name>
</gene>
<evidence type="ECO:0000313" key="5">
    <source>
        <dbReference type="Proteomes" id="UP000292447"/>
    </source>
</evidence>
<dbReference type="Proteomes" id="UP000292447">
    <property type="component" value="Chromosome III"/>
</dbReference>
<dbReference type="Pfam" id="PF00561">
    <property type="entry name" value="Abhydrolase_1"/>
    <property type="match status" value="1"/>
</dbReference>
<evidence type="ECO:0000256" key="2">
    <source>
        <dbReference type="ARBA" id="ARBA00022801"/>
    </source>
</evidence>
<accession>A0A4P6XQ90</accession>
<keyword evidence="2" id="KW-0378">Hydrolase</keyword>
<organism evidence="4 5">
    <name type="scientific">Metschnikowia aff. pulcherrima</name>
    <dbReference type="NCBI Taxonomy" id="2163413"/>
    <lineage>
        <taxon>Eukaryota</taxon>
        <taxon>Fungi</taxon>
        <taxon>Dikarya</taxon>
        <taxon>Ascomycota</taxon>
        <taxon>Saccharomycotina</taxon>
        <taxon>Pichiomycetes</taxon>
        <taxon>Metschnikowiaceae</taxon>
        <taxon>Metschnikowia</taxon>
    </lineage>
</organism>
<proteinExistence type="inferred from homology"/>
<dbReference type="SUPFAM" id="SSF53474">
    <property type="entry name" value="alpha/beta-Hydrolases"/>
    <property type="match status" value="1"/>
</dbReference>
<sequence>MLFRRCFSKSFVGQSNVDYLKQIQTIKALHVPELPVEDTIALSSQDLGGKVHIDIDKSPLVMVHGLFGARQNYSSVGRKISAATHRRTIGVDMRNHGASSHVFPHDYTHMAKDTIQFLESLKRPVVLAGHLMGAKVSMLVALQRPDLVEKLVVIDNTPKADALEFRFTKDLLAMCRVEQQLHSQGANQTSLLKEVDRIMADYEPDPLVRMFLASNLKRAAKKSSHLEKVQFRIPVVNFLKHDTLSRMGDWPSRLVSKLVFKKPVIVMRGLKSHFVTDESLQTQFPTYFSDFKVVDFDCGHWLVSEQPDRFVEKTIEFIEAD</sequence>
<dbReference type="AlphaFoldDB" id="A0A4P6XQ90"/>
<evidence type="ECO:0000313" key="4">
    <source>
        <dbReference type="EMBL" id="QBM88865.1"/>
    </source>
</evidence>
<dbReference type="GO" id="GO:0005739">
    <property type="term" value="C:mitochondrion"/>
    <property type="evidence" value="ECO:0007669"/>
    <property type="project" value="TreeGrafter"/>
</dbReference>
<dbReference type="GO" id="GO:0052689">
    <property type="term" value="F:carboxylic ester hydrolase activity"/>
    <property type="evidence" value="ECO:0007669"/>
    <property type="project" value="TreeGrafter"/>
</dbReference>
<evidence type="ECO:0000259" key="3">
    <source>
        <dbReference type="Pfam" id="PF00561"/>
    </source>
</evidence>
<dbReference type="EMBL" id="CP034458">
    <property type="protein sequence ID" value="QBM88865.1"/>
    <property type="molecule type" value="Genomic_DNA"/>
</dbReference>
<dbReference type="PANTHER" id="PTHR46118">
    <property type="entry name" value="PROTEIN ABHD11"/>
    <property type="match status" value="1"/>
</dbReference>
<protein>
    <submittedName>
        <fullName evidence="4">Pimeloyl-ACP methyl ester carboxylesterase</fullName>
    </submittedName>
</protein>
<name>A0A4P6XQ90_9ASCO</name>
<dbReference type="InterPro" id="IPR000073">
    <property type="entry name" value="AB_hydrolase_1"/>
</dbReference>
<evidence type="ECO:0000256" key="1">
    <source>
        <dbReference type="ARBA" id="ARBA00008645"/>
    </source>
</evidence>